<name>A0A420WJ20_9PROT</name>
<protein>
    <submittedName>
        <fullName evidence="3">PepSY-associated transmembrane protein</fullName>
    </submittedName>
</protein>
<dbReference type="RefSeq" id="WP_121098814.1">
    <property type="nucleotide sequence ID" value="NZ_RBII01000001.1"/>
</dbReference>
<evidence type="ECO:0000256" key="1">
    <source>
        <dbReference type="SAM" id="Phobius"/>
    </source>
</evidence>
<sequence>MSRNFFKYLTRAHKWAGLILSVQILFWFSSGLFFTLFPIDEVRGRHLTDSPSYTLSDQSLLPIEIAMTTYDGQLTGAKLISVAGRPAYVLLGDSGSQLIDARTGSAWAALGEGDIRRIAEASYKGEGKIAALSRLDSLPKDYRGGLPVWQVKFDDKAKTRLYLDPQTAEIRATRTRLWRVFDFMWKLHIMDVTGEDNFNAWWLRLAAFCGFLFALSGVALLWHRLVLRPRPKRINRA</sequence>
<keyword evidence="1" id="KW-0472">Membrane</keyword>
<keyword evidence="1 3" id="KW-0812">Transmembrane</keyword>
<dbReference type="Pfam" id="PF03929">
    <property type="entry name" value="PepSY_TM"/>
    <property type="match status" value="1"/>
</dbReference>
<evidence type="ECO:0000259" key="2">
    <source>
        <dbReference type="Pfam" id="PF03413"/>
    </source>
</evidence>
<feature type="domain" description="PepSY" evidence="2">
    <location>
        <begin position="112"/>
        <end position="173"/>
    </location>
</feature>
<comment type="caution">
    <text evidence="3">The sequence shown here is derived from an EMBL/GenBank/DDBJ whole genome shotgun (WGS) entry which is preliminary data.</text>
</comment>
<dbReference type="InterPro" id="IPR025711">
    <property type="entry name" value="PepSY"/>
</dbReference>
<keyword evidence="4" id="KW-1185">Reference proteome</keyword>
<feature type="transmembrane region" description="Helical" evidence="1">
    <location>
        <begin position="201"/>
        <end position="222"/>
    </location>
</feature>
<dbReference type="InterPro" id="IPR005625">
    <property type="entry name" value="PepSY-ass_TM"/>
</dbReference>
<dbReference type="PANTHER" id="PTHR34219">
    <property type="entry name" value="IRON-REGULATED INNER MEMBRANE PROTEIN-RELATED"/>
    <property type="match status" value="1"/>
</dbReference>
<dbReference type="Proteomes" id="UP000282211">
    <property type="component" value="Unassembled WGS sequence"/>
</dbReference>
<dbReference type="OrthoDB" id="9806195at2"/>
<reference evidence="3 4" key="1">
    <citation type="submission" date="2018-10" db="EMBL/GenBank/DDBJ databases">
        <title>Genomic Encyclopedia of Type Strains, Phase IV (KMG-IV): sequencing the most valuable type-strain genomes for metagenomic binning, comparative biology and taxonomic classification.</title>
        <authorList>
            <person name="Goeker M."/>
        </authorList>
    </citation>
    <scope>NUCLEOTIDE SEQUENCE [LARGE SCALE GENOMIC DNA]</scope>
    <source>
        <strain evidence="3 4">DSM 22008</strain>
    </source>
</reference>
<keyword evidence="1" id="KW-1133">Transmembrane helix</keyword>
<accession>A0A420WJ20</accession>
<organism evidence="3 4">
    <name type="scientific">Litorimonas taeanensis</name>
    <dbReference type="NCBI Taxonomy" id="568099"/>
    <lineage>
        <taxon>Bacteria</taxon>
        <taxon>Pseudomonadati</taxon>
        <taxon>Pseudomonadota</taxon>
        <taxon>Alphaproteobacteria</taxon>
        <taxon>Maricaulales</taxon>
        <taxon>Robiginitomaculaceae</taxon>
    </lineage>
</organism>
<proteinExistence type="predicted"/>
<dbReference type="AlphaFoldDB" id="A0A420WJ20"/>
<dbReference type="InParanoid" id="A0A420WJ20"/>
<gene>
    <name evidence="3" type="ORF">DES40_0311</name>
</gene>
<dbReference type="EMBL" id="RBII01000001">
    <property type="protein sequence ID" value="RKQ71003.1"/>
    <property type="molecule type" value="Genomic_DNA"/>
</dbReference>
<feature type="transmembrane region" description="Helical" evidence="1">
    <location>
        <begin position="12"/>
        <end position="37"/>
    </location>
</feature>
<evidence type="ECO:0000313" key="4">
    <source>
        <dbReference type="Proteomes" id="UP000282211"/>
    </source>
</evidence>
<evidence type="ECO:0000313" key="3">
    <source>
        <dbReference type="EMBL" id="RKQ71003.1"/>
    </source>
</evidence>
<dbReference type="Pfam" id="PF03413">
    <property type="entry name" value="PepSY"/>
    <property type="match status" value="1"/>
</dbReference>
<dbReference type="PANTHER" id="PTHR34219:SF6">
    <property type="entry name" value="BLR3280 PROTEIN"/>
    <property type="match status" value="1"/>
</dbReference>